<accession>A0A4P1K8Z7</accession>
<evidence type="ECO:0000259" key="5">
    <source>
        <dbReference type="PROSITE" id="PS50977"/>
    </source>
</evidence>
<proteinExistence type="predicted"/>
<organism evidence="6 8">
    <name type="scientific">Brevundimonas vancanneytii</name>
    <dbReference type="NCBI Taxonomy" id="1325724"/>
    <lineage>
        <taxon>Bacteria</taxon>
        <taxon>Pseudomonadati</taxon>
        <taxon>Pseudomonadota</taxon>
        <taxon>Alphaproteobacteria</taxon>
        <taxon>Caulobacterales</taxon>
        <taxon>Caulobacteraceae</taxon>
        <taxon>Brevundimonas</taxon>
    </lineage>
</organism>
<dbReference type="KEGG" id="bvy:NCTC9239_02554"/>
<keyword evidence="2 4" id="KW-0238">DNA-binding</keyword>
<dbReference type="SUPFAM" id="SSF46689">
    <property type="entry name" value="Homeodomain-like"/>
    <property type="match status" value="1"/>
</dbReference>
<evidence type="ECO:0000256" key="4">
    <source>
        <dbReference type="PROSITE-ProRule" id="PRU00335"/>
    </source>
</evidence>
<evidence type="ECO:0000256" key="1">
    <source>
        <dbReference type="ARBA" id="ARBA00023015"/>
    </source>
</evidence>
<reference evidence="6 8" key="1">
    <citation type="submission" date="2019-04" db="EMBL/GenBank/DDBJ databases">
        <authorList>
            <consortium name="Pathogen Informatics"/>
        </authorList>
    </citation>
    <scope>NUCLEOTIDE SEQUENCE [LARGE SCALE GENOMIC DNA]</scope>
    <source>
        <strain evidence="6 8">NCTC9239</strain>
    </source>
</reference>
<evidence type="ECO:0000256" key="3">
    <source>
        <dbReference type="ARBA" id="ARBA00023163"/>
    </source>
</evidence>
<dbReference type="Gene3D" id="1.10.357.10">
    <property type="entry name" value="Tetracycline Repressor, domain 2"/>
    <property type="match status" value="1"/>
</dbReference>
<evidence type="ECO:0000313" key="7">
    <source>
        <dbReference type="EMBL" id="VTO17805.1"/>
    </source>
</evidence>
<evidence type="ECO:0000313" key="6">
    <source>
        <dbReference type="EMBL" id="VTO16845.1"/>
    </source>
</evidence>
<dbReference type="PANTHER" id="PTHR30055">
    <property type="entry name" value="HTH-TYPE TRANSCRIPTIONAL REGULATOR RUTR"/>
    <property type="match status" value="1"/>
</dbReference>
<dbReference type="KEGG" id="bvy:NCTC9239_02225"/>
<dbReference type="EMBL" id="LR588407">
    <property type="protein sequence ID" value="VTO16845.1"/>
    <property type="molecule type" value="Genomic_DNA"/>
</dbReference>
<dbReference type="Pfam" id="PF21597">
    <property type="entry name" value="TetR_C_43"/>
    <property type="match status" value="1"/>
</dbReference>
<dbReference type="PROSITE" id="PS50977">
    <property type="entry name" value="HTH_TETR_2"/>
    <property type="match status" value="1"/>
</dbReference>
<dbReference type="Proteomes" id="UP000309952">
    <property type="component" value="Chromosome"/>
</dbReference>
<gene>
    <name evidence="6" type="primary">envR_1</name>
    <name evidence="7" type="synonym">envR_2</name>
    <name evidence="6" type="ORF">NCTC9239_02225</name>
    <name evidence="7" type="ORF">NCTC9239_02554</name>
</gene>
<dbReference type="PANTHER" id="PTHR30055:SF234">
    <property type="entry name" value="HTH-TYPE TRANSCRIPTIONAL REGULATOR BETI"/>
    <property type="match status" value="1"/>
</dbReference>
<dbReference type="AlphaFoldDB" id="A0A4P1K8Z7"/>
<dbReference type="InterPro" id="IPR001647">
    <property type="entry name" value="HTH_TetR"/>
</dbReference>
<name>A0A4P1K8Z7_9CAUL</name>
<protein>
    <submittedName>
        <fullName evidence="6">Probable acrEF/envCD operon repressor</fullName>
    </submittedName>
</protein>
<dbReference type="InterPro" id="IPR050109">
    <property type="entry name" value="HTH-type_TetR-like_transc_reg"/>
</dbReference>
<evidence type="ECO:0000313" key="8">
    <source>
        <dbReference type="Proteomes" id="UP000309952"/>
    </source>
</evidence>
<feature type="DNA-binding region" description="H-T-H motif" evidence="4">
    <location>
        <begin position="34"/>
        <end position="53"/>
    </location>
</feature>
<dbReference type="GO" id="GO:0003700">
    <property type="term" value="F:DNA-binding transcription factor activity"/>
    <property type="evidence" value="ECO:0007669"/>
    <property type="project" value="TreeGrafter"/>
</dbReference>
<dbReference type="InterPro" id="IPR049445">
    <property type="entry name" value="TetR_SbtR-like_C"/>
</dbReference>
<evidence type="ECO:0000256" key="2">
    <source>
        <dbReference type="ARBA" id="ARBA00023125"/>
    </source>
</evidence>
<dbReference type="Pfam" id="PF00440">
    <property type="entry name" value="TetR_N"/>
    <property type="match status" value="1"/>
</dbReference>
<keyword evidence="1" id="KW-0805">Transcription regulation</keyword>
<dbReference type="GO" id="GO:0000976">
    <property type="term" value="F:transcription cis-regulatory region binding"/>
    <property type="evidence" value="ECO:0007669"/>
    <property type="project" value="TreeGrafter"/>
</dbReference>
<feature type="domain" description="HTH tetR-type" evidence="5">
    <location>
        <begin position="12"/>
        <end position="71"/>
    </location>
</feature>
<dbReference type="SUPFAM" id="SSF48498">
    <property type="entry name" value="Tetracyclin repressor-like, C-terminal domain"/>
    <property type="match status" value="1"/>
</dbReference>
<dbReference type="InterPro" id="IPR009057">
    <property type="entry name" value="Homeodomain-like_sf"/>
</dbReference>
<dbReference type="EMBL" id="LR588407">
    <property type="protein sequence ID" value="VTO17805.1"/>
    <property type="molecule type" value="Genomic_DNA"/>
</dbReference>
<keyword evidence="8" id="KW-1185">Reference proteome</keyword>
<dbReference type="InterPro" id="IPR036271">
    <property type="entry name" value="Tet_transcr_reg_TetR-rel_C_sf"/>
</dbReference>
<dbReference type="PRINTS" id="PR00455">
    <property type="entry name" value="HTHTETR"/>
</dbReference>
<sequence>MSQNRRLRSDVLRSKVALLDAAARLFAEQGVHAPIEPLADMAGVSRATLYRHFPDRQTLLFALFDRQVESFFSIGEGLEKGEVLLALIREMANIARATPVLSDAWRAIPRDDPELIVRQNLLREHFREPLADALEAGTVRADLTLDDVLTLVRMVSAGSRYADAQSVDRIFDLALNGMRSRS</sequence>
<keyword evidence="3" id="KW-0804">Transcription</keyword>
<dbReference type="RefSeq" id="WP_138141667.1">
    <property type="nucleotide sequence ID" value="NZ_LR588407.1"/>
</dbReference>